<name>A0A7H8Q996_9BACL</name>
<dbReference type="GO" id="GO:0003977">
    <property type="term" value="F:UDP-N-acetylglucosamine diphosphorylase activity"/>
    <property type="evidence" value="ECO:0007669"/>
    <property type="project" value="UniProtKB-UniRule"/>
</dbReference>
<evidence type="ECO:0000256" key="6">
    <source>
        <dbReference type="ARBA" id="ARBA00022490"/>
    </source>
</evidence>
<dbReference type="SUPFAM" id="SSF51161">
    <property type="entry name" value="Trimeric LpxA-like enzymes"/>
    <property type="match status" value="1"/>
</dbReference>
<evidence type="ECO:0000256" key="9">
    <source>
        <dbReference type="ARBA" id="ARBA00022723"/>
    </source>
</evidence>
<dbReference type="EMBL" id="CP051177">
    <property type="protein sequence ID" value="QKX50390.1"/>
    <property type="molecule type" value="Genomic_DNA"/>
</dbReference>
<dbReference type="GO" id="GO:0000287">
    <property type="term" value="F:magnesium ion binding"/>
    <property type="evidence" value="ECO:0007669"/>
    <property type="project" value="UniProtKB-UniRule"/>
</dbReference>
<sequence length="457" mass="48859">MTNTYAVVLAAGQGTRMKSKLYKVLHPVCGMPMVEHVTNNVAQLGVEKIVTIVGHGAEKVKEQLGSKSEYALQEEQLGTAHAVQQAASLIEGLPGTTLVVCGDTPLIRSETMQSLLDHHAETGAKATILTAIADNPAGYGRILRDESESVSKIVEQKDASIEEQKVKEINTGTYCFDNEALFEALKLVSNNNAQGEYYLPDVIEILQKQGEVVAAYATDSFDETLGVNDRVALSQAESFMRARIAEKHMRAGVTIIDPATAYISAEAVIGADTVIQPNVIIEGNTQIGEDCLISSNSHIENSVIGDRTVIRSSHVYDSTIGNDTAVGPYAHLRPQSQLGDEVKIGNFVEVKKSELGNGSKVSHLSYIGDASVGTNVNIGCGTITVNYDGKNKFLTTIEDDSFIGCNSNLIAPVTIGKGSYVAAGSTISKNVPSDALAIARARQENKEGYVTKLNSRK</sequence>
<feature type="binding site" evidence="20">
    <location>
        <position position="333"/>
    </location>
    <ligand>
        <name>UDP-N-acetyl-alpha-D-glucosamine</name>
        <dbReference type="ChEBI" id="CHEBI:57705"/>
    </ligand>
</feature>
<comment type="catalytic activity">
    <reaction evidence="17 20">
        <text>alpha-D-glucosamine 1-phosphate + acetyl-CoA = N-acetyl-alpha-D-glucosamine 1-phosphate + CoA + H(+)</text>
        <dbReference type="Rhea" id="RHEA:13725"/>
        <dbReference type="ChEBI" id="CHEBI:15378"/>
        <dbReference type="ChEBI" id="CHEBI:57287"/>
        <dbReference type="ChEBI" id="CHEBI:57288"/>
        <dbReference type="ChEBI" id="CHEBI:57776"/>
        <dbReference type="ChEBI" id="CHEBI:58516"/>
        <dbReference type="EC" id="2.3.1.157"/>
    </reaction>
</comment>
<evidence type="ECO:0000256" key="2">
    <source>
        <dbReference type="ARBA" id="ARBA00005166"/>
    </source>
</evidence>
<feature type="binding site" evidence="20">
    <location>
        <position position="423"/>
    </location>
    <ligand>
        <name>acetyl-CoA</name>
        <dbReference type="ChEBI" id="CHEBI:57288"/>
    </ligand>
</feature>
<dbReference type="GO" id="GO:0006048">
    <property type="term" value="P:UDP-N-acetylglucosamine biosynthetic process"/>
    <property type="evidence" value="ECO:0007669"/>
    <property type="project" value="UniProtKB-UniPathway"/>
</dbReference>
<feature type="binding site" evidence="20">
    <location>
        <position position="377"/>
    </location>
    <ligand>
        <name>UDP-N-acetyl-alpha-D-glucosamine</name>
        <dbReference type="ChEBI" id="CHEBI:57705"/>
    </ligand>
</feature>
<evidence type="ECO:0000256" key="14">
    <source>
        <dbReference type="ARBA" id="ARBA00023268"/>
    </source>
</evidence>
<evidence type="ECO:0000256" key="1">
    <source>
        <dbReference type="ARBA" id="ARBA00004496"/>
    </source>
</evidence>
<evidence type="ECO:0000256" key="20">
    <source>
        <dbReference type="HAMAP-Rule" id="MF_01631"/>
    </source>
</evidence>
<evidence type="ECO:0000256" key="15">
    <source>
        <dbReference type="ARBA" id="ARBA00023315"/>
    </source>
</evidence>
<feature type="active site" description="Proton acceptor" evidence="20">
    <location>
        <position position="363"/>
    </location>
</feature>
<evidence type="ECO:0000259" key="21">
    <source>
        <dbReference type="Pfam" id="PF00483"/>
    </source>
</evidence>
<dbReference type="Gene3D" id="3.90.550.10">
    <property type="entry name" value="Spore Coat Polysaccharide Biosynthesis Protein SpsA, Chain A"/>
    <property type="match status" value="1"/>
</dbReference>
<evidence type="ECO:0000256" key="5">
    <source>
        <dbReference type="ARBA" id="ARBA00007947"/>
    </source>
</evidence>
<dbReference type="GO" id="GO:0009252">
    <property type="term" value="P:peptidoglycan biosynthetic process"/>
    <property type="evidence" value="ECO:0007669"/>
    <property type="project" value="UniProtKB-UniRule"/>
</dbReference>
<reference evidence="23" key="2">
    <citation type="submission" date="2020-06" db="EMBL/GenBank/DDBJ databases">
        <title>Isolation of Planomicrobium glaciei.</title>
        <authorList>
            <person name="Malisova L."/>
            <person name="Safrankova R."/>
            <person name="Jakubu V."/>
            <person name="Spanelova P."/>
        </authorList>
    </citation>
    <scope>NUCLEOTIDE SEQUENCE [LARGE SCALE GENOMIC DNA]</scope>
    <source>
        <strain evidence="23">NRL-ATB46093</strain>
    </source>
</reference>
<dbReference type="PANTHER" id="PTHR43584:SF3">
    <property type="entry name" value="BIFUNCTIONAL PROTEIN GLMU"/>
    <property type="match status" value="1"/>
</dbReference>
<dbReference type="CDD" id="cd03353">
    <property type="entry name" value="LbH_GlmU_C"/>
    <property type="match status" value="1"/>
</dbReference>
<evidence type="ECO:0000256" key="12">
    <source>
        <dbReference type="ARBA" id="ARBA00022960"/>
    </source>
</evidence>
<feature type="region of interest" description="Pyrophosphorylase" evidence="20">
    <location>
        <begin position="1"/>
        <end position="230"/>
    </location>
</feature>
<reference evidence="22 23" key="1">
    <citation type="submission" date="2020-04" db="EMBL/GenBank/DDBJ databases">
        <authorList>
            <person name="Pajer P."/>
            <person name="Broz P."/>
        </authorList>
    </citation>
    <scope>NUCLEOTIDE SEQUENCE [LARGE SCALE GENOMIC DNA]</scope>
    <source>
        <strain evidence="23">NRL-ATB46093</strain>
    </source>
</reference>
<evidence type="ECO:0000256" key="10">
    <source>
        <dbReference type="ARBA" id="ARBA00022737"/>
    </source>
</evidence>
<dbReference type="RefSeq" id="WP_036802133.1">
    <property type="nucleotide sequence ID" value="NZ_CP051177.1"/>
</dbReference>
<dbReference type="NCBIfam" id="TIGR01173">
    <property type="entry name" value="glmU"/>
    <property type="match status" value="1"/>
</dbReference>
<dbReference type="PROSITE" id="PS00101">
    <property type="entry name" value="HEXAPEP_TRANSFERASES"/>
    <property type="match status" value="1"/>
</dbReference>
<comment type="similarity">
    <text evidence="5 20">In the N-terminal section; belongs to the N-acetylglucosamine-1-phosphate uridyltransferase family.</text>
</comment>
<keyword evidence="12 20" id="KW-0133">Cell shape</keyword>
<keyword evidence="23" id="KW-1185">Reference proteome</keyword>
<keyword evidence="16 20" id="KW-0961">Cell wall biogenesis/degradation</keyword>
<dbReference type="UniPathway" id="UPA00113">
    <property type="reaction ID" value="UER00532"/>
</dbReference>
<keyword evidence="7 20" id="KW-0808">Transferase</keyword>
<evidence type="ECO:0000256" key="18">
    <source>
        <dbReference type="ARBA" id="ARBA00048493"/>
    </source>
</evidence>
<evidence type="ECO:0000256" key="11">
    <source>
        <dbReference type="ARBA" id="ARBA00022842"/>
    </source>
</evidence>
<keyword evidence="13 20" id="KW-0573">Peptidoglycan synthesis</keyword>
<feature type="binding site" evidence="20">
    <location>
        <begin position="386"/>
        <end position="387"/>
    </location>
    <ligand>
        <name>acetyl-CoA</name>
        <dbReference type="ChEBI" id="CHEBI:57288"/>
    </ligand>
</feature>
<comment type="subcellular location">
    <subcellularLocation>
        <location evidence="1 20">Cytoplasm</location>
    </subcellularLocation>
</comment>
<comment type="caution">
    <text evidence="20">Lacks conserved residue(s) required for the propagation of feature annotation.</text>
</comment>
<dbReference type="InterPro" id="IPR018357">
    <property type="entry name" value="Hexapep_transf_CS"/>
</dbReference>
<proteinExistence type="inferred from homology"/>
<comment type="catalytic activity">
    <reaction evidence="18 20">
        <text>N-acetyl-alpha-D-glucosamine 1-phosphate + UTP + H(+) = UDP-N-acetyl-alpha-D-glucosamine + diphosphate</text>
        <dbReference type="Rhea" id="RHEA:13509"/>
        <dbReference type="ChEBI" id="CHEBI:15378"/>
        <dbReference type="ChEBI" id="CHEBI:33019"/>
        <dbReference type="ChEBI" id="CHEBI:46398"/>
        <dbReference type="ChEBI" id="CHEBI:57705"/>
        <dbReference type="ChEBI" id="CHEBI:57776"/>
        <dbReference type="EC" id="2.7.7.23"/>
    </reaction>
</comment>
<comment type="pathway">
    <text evidence="20">Bacterial outer membrane biogenesis; LPS lipid A biosynthesis.</text>
</comment>
<evidence type="ECO:0000256" key="3">
    <source>
        <dbReference type="ARBA" id="ARBA00005208"/>
    </source>
</evidence>
<feature type="region of interest" description="N-acetyltransferase" evidence="20">
    <location>
        <begin position="252"/>
        <end position="457"/>
    </location>
</feature>
<dbReference type="GO" id="GO:0008360">
    <property type="term" value="P:regulation of cell shape"/>
    <property type="evidence" value="ECO:0007669"/>
    <property type="project" value="UniProtKB-KW"/>
</dbReference>
<evidence type="ECO:0000256" key="17">
    <source>
        <dbReference type="ARBA" id="ARBA00048247"/>
    </source>
</evidence>
<dbReference type="NCBIfam" id="NF010934">
    <property type="entry name" value="PRK14354.1"/>
    <property type="match status" value="1"/>
</dbReference>
<evidence type="ECO:0000313" key="22">
    <source>
        <dbReference type="EMBL" id="QKX50390.1"/>
    </source>
</evidence>
<accession>A0A7H8Q996</accession>
<gene>
    <name evidence="20 22" type="primary">glmU</name>
    <name evidence="22" type="ORF">HF394_07180</name>
</gene>
<dbReference type="EC" id="2.3.1.157" evidence="20"/>
<feature type="binding site" evidence="20">
    <location>
        <position position="440"/>
    </location>
    <ligand>
        <name>acetyl-CoA</name>
        <dbReference type="ChEBI" id="CHEBI:57288"/>
    </ligand>
</feature>
<feature type="binding site" evidence="20">
    <location>
        <position position="228"/>
    </location>
    <ligand>
        <name>UDP-N-acetyl-alpha-D-glucosamine</name>
        <dbReference type="ChEBI" id="CHEBI:57705"/>
    </ligand>
</feature>
<evidence type="ECO:0000256" key="16">
    <source>
        <dbReference type="ARBA" id="ARBA00023316"/>
    </source>
</evidence>
<dbReference type="Proteomes" id="UP000509222">
    <property type="component" value="Chromosome"/>
</dbReference>
<dbReference type="GO" id="GO:0019134">
    <property type="term" value="F:glucosamine-1-phosphate N-acetyltransferase activity"/>
    <property type="evidence" value="ECO:0007669"/>
    <property type="project" value="UniProtKB-UniRule"/>
</dbReference>
<evidence type="ECO:0000313" key="23">
    <source>
        <dbReference type="Proteomes" id="UP000509222"/>
    </source>
</evidence>
<dbReference type="CDD" id="cd02540">
    <property type="entry name" value="GT2_GlmU_N_bac"/>
    <property type="match status" value="1"/>
</dbReference>
<dbReference type="Gene3D" id="2.160.10.10">
    <property type="entry name" value="Hexapeptide repeat proteins"/>
    <property type="match status" value="1"/>
</dbReference>
<dbReference type="GO" id="GO:0016020">
    <property type="term" value="C:membrane"/>
    <property type="evidence" value="ECO:0007669"/>
    <property type="project" value="GOC"/>
</dbReference>
<comment type="pathway">
    <text evidence="3 20">Nucleotide-sugar biosynthesis; UDP-N-acetyl-alpha-D-glucosamine biosynthesis; UDP-N-acetyl-alpha-D-glucosamine from N-acetyl-alpha-D-glucosamine 1-phosphate: step 1/1.</text>
</comment>
<evidence type="ECO:0000256" key="13">
    <source>
        <dbReference type="ARBA" id="ARBA00022984"/>
    </source>
</evidence>
<dbReference type="InterPro" id="IPR005882">
    <property type="entry name" value="Bifunctional_GlmU"/>
</dbReference>
<feature type="domain" description="Nucleotidyl transferase" evidence="21">
    <location>
        <begin position="6"/>
        <end position="217"/>
    </location>
</feature>
<feature type="binding site" evidence="20">
    <location>
        <position position="170"/>
    </location>
    <ligand>
        <name>UDP-N-acetyl-alpha-D-glucosamine</name>
        <dbReference type="ChEBI" id="CHEBI:57705"/>
    </ligand>
</feature>
<comment type="similarity">
    <text evidence="4 20">In the C-terminal section; belongs to the transferase hexapeptide repeat family.</text>
</comment>
<dbReference type="GO" id="GO:0009245">
    <property type="term" value="P:lipid A biosynthetic process"/>
    <property type="evidence" value="ECO:0007669"/>
    <property type="project" value="UniProtKB-UniRule"/>
</dbReference>
<keyword evidence="15 20" id="KW-0012">Acyltransferase</keyword>
<dbReference type="Pfam" id="PF00132">
    <property type="entry name" value="Hexapep"/>
    <property type="match status" value="3"/>
</dbReference>
<feature type="binding site" evidence="20">
    <location>
        <begin position="78"/>
        <end position="79"/>
    </location>
    <ligand>
        <name>UDP-N-acetyl-alpha-D-glucosamine</name>
        <dbReference type="ChEBI" id="CHEBI:57705"/>
    </ligand>
</feature>
<evidence type="ECO:0000256" key="7">
    <source>
        <dbReference type="ARBA" id="ARBA00022679"/>
    </source>
</evidence>
<dbReference type="InterPro" id="IPR029044">
    <property type="entry name" value="Nucleotide-diphossugar_trans"/>
</dbReference>
<feature type="binding site" evidence="20">
    <location>
        <position position="351"/>
    </location>
    <ligand>
        <name>UDP-N-acetyl-alpha-D-glucosamine</name>
        <dbReference type="ChEBI" id="CHEBI:57705"/>
    </ligand>
</feature>
<evidence type="ECO:0000256" key="4">
    <source>
        <dbReference type="ARBA" id="ARBA00007707"/>
    </source>
</evidence>
<dbReference type="InterPro" id="IPR038009">
    <property type="entry name" value="GlmU_C_LbH"/>
</dbReference>
<feature type="binding site" evidence="20">
    <location>
        <position position="228"/>
    </location>
    <ligand>
        <name>Mg(2+)</name>
        <dbReference type="ChEBI" id="CHEBI:18420"/>
    </ligand>
</feature>
<dbReference type="GO" id="GO:0000902">
    <property type="term" value="P:cell morphogenesis"/>
    <property type="evidence" value="ECO:0007669"/>
    <property type="project" value="UniProtKB-UniRule"/>
</dbReference>
<feature type="binding site" evidence="20">
    <location>
        <position position="103"/>
    </location>
    <ligand>
        <name>Mg(2+)</name>
        <dbReference type="ChEBI" id="CHEBI:18420"/>
    </ligand>
</feature>
<organism evidence="22 23">
    <name type="scientific">Planococcus glaciei</name>
    <dbReference type="NCBI Taxonomy" id="459472"/>
    <lineage>
        <taxon>Bacteria</taxon>
        <taxon>Bacillati</taxon>
        <taxon>Bacillota</taxon>
        <taxon>Bacilli</taxon>
        <taxon>Bacillales</taxon>
        <taxon>Caryophanaceae</taxon>
        <taxon>Planococcus</taxon>
    </lineage>
</organism>
<keyword evidence="11 20" id="KW-0460">Magnesium</keyword>
<keyword evidence="8 20" id="KW-0548">Nucleotidyltransferase</keyword>
<evidence type="ECO:0000256" key="8">
    <source>
        <dbReference type="ARBA" id="ARBA00022695"/>
    </source>
</evidence>
<dbReference type="UniPathway" id="UPA00973"/>
<dbReference type="AlphaFoldDB" id="A0A7H8Q996"/>
<dbReference type="InterPro" id="IPR005835">
    <property type="entry name" value="NTP_transferase_dom"/>
</dbReference>
<comment type="function">
    <text evidence="19 20">Catalyzes the last two sequential reactions in the de novo biosynthetic pathway for UDP-N-acetylglucosamine (UDP-GlcNAc). The C-terminal domain catalyzes the transfer of acetyl group from acetyl coenzyme A to glucosamine-1-phosphate (GlcN-1-P) to produce N-acetylglucosamine-1-phosphate (GlcNAc-1-P), which is converted into UDP-GlcNAc by the transfer of uridine 5-monophosphate (from uridine 5-triphosphate), a reaction catalyzed by the N-terminal domain.</text>
</comment>
<dbReference type="InterPro" id="IPR011004">
    <property type="entry name" value="Trimer_LpxA-like_sf"/>
</dbReference>
<dbReference type="GO" id="GO:0071555">
    <property type="term" value="P:cell wall organization"/>
    <property type="evidence" value="ECO:0007669"/>
    <property type="project" value="UniProtKB-KW"/>
</dbReference>
<feature type="binding site" evidence="20">
    <location>
        <begin position="9"/>
        <end position="12"/>
    </location>
    <ligand>
        <name>UDP-N-acetyl-alpha-D-glucosamine</name>
        <dbReference type="ChEBI" id="CHEBI:57705"/>
    </ligand>
</feature>
<feature type="region of interest" description="Linker" evidence="20">
    <location>
        <begin position="231"/>
        <end position="251"/>
    </location>
</feature>
<keyword evidence="9 20" id="KW-0479">Metal-binding</keyword>
<dbReference type="InterPro" id="IPR001451">
    <property type="entry name" value="Hexapep"/>
</dbReference>
<keyword evidence="10 20" id="KW-0677">Repeat</keyword>
<feature type="binding site" evidence="20">
    <location>
        <position position="23"/>
    </location>
    <ligand>
        <name>UDP-N-acetyl-alpha-D-glucosamine</name>
        <dbReference type="ChEBI" id="CHEBI:57705"/>
    </ligand>
</feature>
<dbReference type="EC" id="2.7.7.23" evidence="20"/>
<keyword evidence="14 20" id="KW-0511">Multifunctional enzyme</keyword>
<dbReference type="SUPFAM" id="SSF53448">
    <property type="entry name" value="Nucleotide-diphospho-sugar transferases"/>
    <property type="match status" value="1"/>
</dbReference>
<dbReference type="PANTHER" id="PTHR43584">
    <property type="entry name" value="NUCLEOTIDYL TRANSFERASE"/>
    <property type="match status" value="1"/>
</dbReference>
<comment type="subunit">
    <text evidence="20">Homotrimer.</text>
</comment>
<dbReference type="InterPro" id="IPR050065">
    <property type="entry name" value="GlmU-like"/>
</dbReference>
<feature type="binding site" evidence="20">
    <location>
        <position position="73"/>
    </location>
    <ligand>
        <name>UDP-N-acetyl-alpha-D-glucosamine</name>
        <dbReference type="ChEBI" id="CHEBI:57705"/>
    </ligand>
</feature>
<feature type="binding site" evidence="20">
    <location>
        <position position="140"/>
    </location>
    <ligand>
        <name>UDP-N-acetyl-alpha-D-glucosamine</name>
        <dbReference type="ChEBI" id="CHEBI:57705"/>
    </ligand>
</feature>
<keyword evidence="6 20" id="KW-0963">Cytoplasm</keyword>
<dbReference type="GO" id="GO:0005737">
    <property type="term" value="C:cytoplasm"/>
    <property type="evidence" value="ECO:0007669"/>
    <property type="project" value="UniProtKB-SubCell"/>
</dbReference>
<comment type="pathway">
    <text evidence="2 20">Nucleotide-sugar biosynthesis; UDP-N-acetyl-alpha-D-glucosamine biosynthesis; N-acetyl-alpha-D-glucosamine 1-phosphate from alpha-D-glucosamine 6-phosphate (route II): step 2/2.</text>
</comment>
<dbReference type="HAMAP" id="MF_01631">
    <property type="entry name" value="GlmU"/>
    <property type="match status" value="1"/>
</dbReference>
<dbReference type="Pfam" id="PF00483">
    <property type="entry name" value="NTP_transferase"/>
    <property type="match status" value="1"/>
</dbReference>
<protein>
    <recommendedName>
        <fullName evidence="20">Bifunctional protein GlmU</fullName>
    </recommendedName>
    <domain>
        <recommendedName>
            <fullName evidence="20">UDP-N-acetylglucosamine pyrophosphorylase</fullName>
            <ecNumber evidence="20">2.7.7.23</ecNumber>
        </recommendedName>
        <alternativeName>
            <fullName evidence="20">N-acetylglucosamine-1-phosphate uridyltransferase</fullName>
        </alternativeName>
    </domain>
    <domain>
        <recommendedName>
            <fullName evidence="20">Glucosamine-1-phosphate N-acetyltransferase</fullName>
            <ecNumber evidence="20">2.3.1.157</ecNumber>
        </recommendedName>
    </domain>
</protein>
<feature type="binding site" evidence="20">
    <location>
        <position position="155"/>
    </location>
    <ligand>
        <name>UDP-N-acetyl-alpha-D-glucosamine</name>
        <dbReference type="ChEBI" id="CHEBI:57705"/>
    </ligand>
</feature>
<comment type="cofactor">
    <cofactor evidence="20">
        <name>Mg(2+)</name>
        <dbReference type="ChEBI" id="CHEBI:18420"/>
    </cofactor>
    <text evidence="20">Binds 1 Mg(2+) ion per subunit.</text>
</comment>
<feature type="binding site" evidence="20">
    <location>
        <position position="366"/>
    </location>
    <ligand>
        <name>UDP-N-acetyl-alpha-D-glucosamine</name>
        <dbReference type="ChEBI" id="CHEBI:57705"/>
    </ligand>
</feature>
<evidence type="ECO:0000256" key="19">
    <source>
        <dbReference type="ARBA" id="ARBA00049628"/>
    </source>
</evidence>